<dbReference type="InterPro" id="IPR011059">
    <property type="entry name" value="Metal-dep_hydrolase_composite"/>
</dbReference>
<evidence type="ECO:0000313" key="11">
    <source>
        <dbReference type="Proteomes" id="UP000220106"/>
    </source>
</evidence>
<dbReference type="GO" id="GO:0019556">
    <property type="term" value="P:L-histidine catabolic process to glutamate and formamide"/>
    <property type="evidence" value="ECO:0007669"/>
    <property type="project" value="UniProtKB-UniRule"/>
</dbReference>
<evidence type="ECO:0000256" key="1">
    <source>
        <dbReference type="ARBA" id="ARBA00012864"/>
    </source>
</evidence>
<feature type="binding site" evidence="7">
    <location>
        <position position="329"/>
    </location>
    <ligand>
        <name>Fe(3+)</name>
        <dbReference type="ChEBI" id="CHEBI:29034"/>
    </ligand>
</feature>
<comment type="similarity">
    <text evidence="7">Belongs to the metallo-dependent hydrolases superfamily. HutI family.</text>
</comment>
<feature type="binding site" evidence="7">
    <location>
        <position position="255"/>
    </location>
    <ligand>
        <name>Fe(3+)</name>
        <dbReference type="ChEBI" id="CHEBI:29034"/>
    </ligand>
</feature>
<feature type="binding site" evidence="7">
    <location>
        <position position="157"/>
    </location>
    <ligand>
        <name>4-imidazolone-5-propanoate</name>
        <dbReference type="ChEBI" id="CHEBI:77893"/>
    </ligand>
</feature>
<dbReference type="EMBL" id="NUEQ01000004">
    <property type="protein sequence ID" value="PEJ37709.1"/>
    <property type="molecule type" value="Genomic_DNA"/>
</dbReference>
<dbReference type="KEGG" id="pbut:DTO10_23710"/>
<proteinExistence type="inferred from homology"/>
<evidence type="ECO:0000256" key="7">
    <source>
        <dbReference type="HAMAP-Rule" id="MF_00372"/>
    </source>
</evidence>
<keyword evidence="5 7" id="KW-0862">Zinc</keyword>
<feature type="binding site" evidence="7">
    <location>
        <position position="87"/>
    </location>
    <ligand>
        <name>Fe(3+)</name>
        <dbReference type="ChEBI" id="CHEBI:29034"/>
    </ligand>
</feature>
<dbReference type="NCBIfam" id="TIGR01224">
    <property type="entry name" value="hutI"/>
    <property type="match status" value="1"/>
</dbReference>
<dbReference type="RefSeq" id="WP_098174693.1">
    <property type="nucleotide sequence ID" value="NZ_CP030926.1"/>
</dbReference>
<keyword evidence="6 7" id="KW-0408">Iron</keyword>
<name>A0AAX0SAB8_9BACI</name>
<dbReference type="InterPro" id="IPR005920">
    <property type="entry name" value="HutI"/>
</dbReference>
<feature type="domain" description="Amidohydrolase-related" evidence="8">
    <location>
        <begin position="76"/>
        <end position="417"/>
    </location>
</feature>
<comment type="function">
    <text evidence="7">Catalyzes the hydrolytic cleavage of the carbon-nitrogen bond in imidazolone-5-propanoate to yield N-formimidoyl-L-glutamate. It is the third step in the universal histidine degradation pathway.</text>
</comment>
<keyword evidence="2 7" id="KW-0479">Metal-binding</keyword>
<dbReference type="InterPro" id="IPR006680">
    <property type="entry name" value="Amidohydro-rel"/>
</dbReference>
<feature type="binding site" evidence="7">
    <location>
        <position position="258"/>
    </location>
    <ligand>
        <name>4-imidazolone-5-propanoate</name>
        <dbReference type="ChEBI" id="CHEBI:77893"/>
    </ligand>
</feature>
<dbReference type="SUPFAM" id="SSF51338">
    <property type="entry name" value="Composite domain of metallo-dependent hydrolases"/>
    <property type="match status" value="1"/>
</dbReference>
<keyword evidence="4 7" id="KW-0369">Histidine metabolism</keyword>
<dbReference type="FunFam" id="3.20.20.140:FF:000007">
    <property type="entry name" value="Imidazolonepropionase"/>
    <property type="match status" value="1"/>
</dbReference>
<feature type="binding site" evidence="7">
    <location>
        <position position="85"/>
    </location>
    <ligand>
        <name>Fe(3+)</name>
        <dbReference type="ChEBI" id="CHEBI:29034"/>
    </ligand>
</feature>
<evidence type="ECO:0000256" key="3">
    <source>
        <dbReference type="ARBA" id="ARBA00022801"/>
    </source>
</evidence>
<keyword evidence="7" id="KW-0963">Cytoplasm</keyword>
<dbReference type="Proteomes" id="UP000220106">
    <property type="component" value="Unassembled WGS sequence"/>
</dbReference>
<dbReference type="InterPro" id="IPR032466">
    <property type="entry name" value="Metal_Hydrolase"/>
</dbReference>
<dbReference type="PANTHER" id="PTHR42752:SF1">
    <property type="entry name" value="IMIDAZOLONEPROPIONASE-RELATED"/>
    <property type="match status" value="1"/>
</dbReference>
<feature type="binding site" evidence="7">
    <location>
        <position position="329"/>
    </location>
    <ligand>
        <name>Zn(2+)</name>
        <dbReference type="ChEBI" id="CHEBI:29105"/>
    </ligand>
</feature>
<feature type="binding site" evidence="7">
    <location>
        <position position="334"/>
    </location>
    <ligand>
        <name>4-imidazolone-5-propanoate</name>
        <dbReference type="ChEBI" id="CHEBI:77893"/>
    </ligand>
</feature>
<accession>A0AAX0SAB8</accession>
<dbReference type="EMBL" id="CP030926">
    <property type="protein sequence ID" value="AXN41081.1"/>
    <property type="molecule type" value="Genomic_DNA"/>
</dbReference>
<dbReference type="PANTHER" id="PTHR42752">
    <property type="entry name" value="IMIDAZOLONEPROPIONASE"/>
    <property type="match status" value="1"/>
</dbReference>
<keyword evidence="12" id="KW-1185">Reference proteome</keyword>
<protein>
    <recommendedName>
        <fullName evidence="1 7">Imidazolonepropionase</fullName>
        <ecNumber evidence="1 7">3.5.2.7</ecNumber>
    </recommendedName>
    <alternativeName>
        <fullName evidence="7">Imidazolone-5-propionate hydrolase</fullName>
    </alternativeName>
</protein>
<evidence type="ECO:0000313" key="12">
    <source>
        <dbReference type="Proteomes" id="UP000260457"/>
    </source>
</evidence>
<feature type="binding site" evidence="7">
    <location>
        <position position="157"/>
    </location>
    <ligand>
        <name>N-formimidoyl-L-glutamate</name>
        <dbReference type="ChEBI" id="CHEBI:58928"/>
    </ligand>
</feature>
<dbReference type="Pfam" id="PF01979">
    <property type="entry name" value="Amidohydro_1"/>
    <property type="match status" value="1"/>
</dbReference>
<comment type="pathway">
    <text evidence="7">Amino-acid degradation; L-histidine degradation into L-glutamate; N-formimidoyl-L-glutamate from L-histidine: step 3/3.</text>
</comment>
<evidence type="ECO:0000256" key="5">
    <source>
        <dbReference type="ARBA" id="ARBA00022833"/>
    </source>
</evidence>
<evidence type="ECO:0000313" key="9">
    <source>
        <dbReference type="EMBL" id="AXN41081.1"/>
    </source>
</evidence>
<feature type="binding site" evidence="7">
    <location>
        <position position="190"/>
    </location>
    <ligand>
        <name>4-imidazolone-5-propanoate</name>
        <dbReference type="ChEBI" id="CHEBI:77893"/>
    </ligand>
</feature>
<feature type="binding site" evidence="7">
    <location>
        <position position="94"/>
    </location>
    <ligand>
        <name>4-imidazolone-5-propanoate</name>
        <dbReference type="ChEBI" id="CHEBI:77893"/>
    </ligand>
</feature>
<dbReference type="Gene3D" id="2.30.40.10">
    <property type="entry name" value="Urease, subunit C, domain 1"/>
    <property type="match status" value="1"/>
</dbReference>
<feature type="binding site" evidence="7">
    <location>
        <position position="333"/>
    </location>
    <ligand>
        <name>N-formimidoyl-L-glutamate</name>
        <dbReference type="ChEBI" id="CHEBI:58928"/>
    </ligand>
</feature>
<keyword evidence="3 7" id="KW-0378">Hydrolase</keyword>
<evidence type="ECO:0000256" key="2">
    <source>
        <dbReference type="ARBA" id="ARBA00022723"/>
    </source>
</evidence>
<dbReference type="GO" id="GO:0008270">
    <property type="term" value="F:zinc ion binding"/>
    <property type="evidence" value="ECO:0007669"/>
    <property type="project" value="UniProtKB-UniRule"/>
</dbReference>
<feature type="binding site" evidence="7">
    <location>
        <position position="255"/>
    </location>
    <ligand>
        <name>Zn(2+)</name>
        <dbReference type="ChEBI" id="CHEBI:29105"/>
    </ligand>
</feature>
<feature type="binding site" evidence="7">
    <location>
        <position position="85"/>
    </location>
    <ligand>
        <name>Zn(2+)</name>
        <dbReference type="ChEBI" id="CHEBI:29105"/>
    </ligand>
</feature>
<dbReference type="Gene3D" id="3.20.20.140">
    <property type="entry name" value="Metal-dependent hydrolases"/>
    <property type="match status" value="1"/>
</dbReference>
<dbReference type="GO" id="GO:0050480">
    <property type="term" value="F:imidazolonepropionase activity"/>
    <property type="evidence" value="ECO:0007669"/>
    <property type="project" value="UniProtKB-UniRule"/>
</dbReference>
<dbReference type="EC" id="3.5.2.7" evidence="1 7"/>
<dbReference type="CDD" id="cd01296">
    <property type="entry name" value="Imidazolone-5PH"/>
    <property type="match status" value="1"/>
</dbReference>
<gene>
    <name evidence="7" type="primary">hutI</name>
    <name evidence="10" type="ORF">CN689_02095</name>
    <name evidence="9" type="ORF">DTO10_23710</name>
</gene>
<dbReference type="GO" id="GO:0005737">
    <property type="term" value="C:cytoplasm"/>
    <property type="evidence" value="ECO:0007669"/>
    <property type="project" value="UniProtKB-SubCell"/>
</dbReference>
<reference evidence="9 12" key="2">
    <citation type="submission" date="2018-07" db="EMBL/GenBank/DDBJ databases">
        <title>The molecular basis for the intramolecular migration of carboxyl group in the catabolism of para-hydroxybenzoate via gentisate.</title>
        <authorList>
            <person name="Zhao H."/>
            <person name="Xu Y."/>
            <person name="Lin S."/>
            <person name="Spain J.C."/>
            <person name="Zhou N.-Y."/>
        </authorList>
    </citation>
    <scope>NUCLEOTIDE SEQUENCE [LARGE SCALE GENOMIC DNA]</scope>
    <source>
        <strain evidence="9 12">PHB-7a</strain>
    </source>
</reference>
<dbReference type="SUPFAM" id="SSF51556">
    <property type="entry name" value="Metallo-dependent hydrolases"/>
    <property type="match status" value="1"/>
</dbReference>
<feature type="binding site" evidence="7">
    <location>
        <position position="331"/>
    </location>
    <ligand>
        <name>N-formimidoyl-L-glutamate</name>
        <dbReference type="ChEBI" id="CHEBI:58928"/>
    </ligand>
</feature>
<dbReference type="Proteomes" id="UP000260457">
    <property type="component" value="Chromosome"/>
</dbReference>
<comment type="catalytic activity">
    <reaction evidence="7">
        <text>4-imidazolone-5-propanoate + H2O = N-formimidoyl-L-glutamate</text>
        <dbReference type="Rhea" id="RHEA:23660"/>
        <dbReference type="ChEBI" id="CHEBI:15377"/>
        <dbReference type="ChEBI" id="CHEBI:58928"/>
        <dbReference type="ChEBI" id="CHEBI:77893"/>
        <dbReference type="EC" id="3.5.2.7"/>
    </reaction>
</comment>
<evidence type="ECO:0000256" key="6">
    <source>
        <dbReference type="ARBA" id="ARBA00023004"/>
    </source>
</evidence>
<dbReference type="HAMAP" id="MF_00372">
    <property type="entry name" value="HutI"/>
    <property type="match status" value="1"/>
</dbReference>
<comment type="subcellular location">
    <subcellularLocation>
        <location evidence="7">Cytoplasm</location>
    </subcellularLocation>
</comment>
<reference evidence="10 11" key="1">
    <citation type="submission" date="2017-09" db="EMBL/GenBank/DDBJ databases">
        <title>Large-scale bioinformatics analysis of Bacillus genomes uncovers conserved roles of natural products in bacterial physiology.</title>
        <authorList>
            <consortium name="Agbiome Team Llc"/>
            <person name="Bleich R.M."/>
            <person name="Kirk G.J."/>
            <person name="Santa Maria K.C."/>
            <person name="Allen S.E."/>
            <person name="Farag S."/>
            <person name="Shank E.A."/>
            <person name="Bowers A."/>
        </authorList>
    </citation>
    <scope>NUCLEOTIDE SEQUENCE [LARGE SCALE GENOMIC DNA]</scope>
    <source>
        <strain evidence="10 11">AFS003229</strain>
    </source>
</reference>
<evidence type="ECO:0000313" key="10">
    <source>
        <dbReference type="EMBL" id="PEJ37709.1"/>
    </source>
</evidence>
<evidence type="ECO:0000259" key="8">
    <source>
        <dbReference type="Pfam" id="PF01979"/>
    </source>
</evidence>
<feature type="binding site" evidence="7">
    <location>
        <position position="87"/>
    </location>
    <ligand>
        <name>Zn(2+)</name>
        <dbReference type="ChEBI" id="CHEBI:29105"/>
    </ligand>
</feature>
<evidence type="ECO:0000256" key="4">
    <source>
        <dbReference type="ARBA" id="ARBA00022808"/>
    </source>
</evidence>
<dbReference type="AlphaFoldDB" id="A0AAX0SAB8"/>
<comment type="cofactor">
    <cofactor evidence="7">
        <name>Zn(2+)</name>
        <dbReference type="ChEBI" id="CHEBI:29105"/>
    </cofactor>
    <cofactor evidence="7">
        <name>Fe(3+)</name>
        <dbReference type="ChEBI" id="CHEBI:29034"/>
    </cofactor>
    <text evidence="7">Binds 1 zinc or iron ion per subunit.</text>
</comment>
<sequence>MTKPIWIKYAANLATLASEKKGPRSKEAMSDLGLIEDGSLWMENGLIQAVGTTKEIEELYADRLHEAEVFDASGYLVTPGLVDPHTHVVYGGSRASEFEMRLEGATYMDIMNAGGGIHATTRMTREASEEELMEQTLRRLDSFLAHGVTTVEGKSGYGMNLETELKQLRVMKKLQEKHPIDLVPTFMGAHAVPNEFKGREDDFVDHLINEMLPIVAKEKLAEFNDVFCEKGVFTPEQSERILEAGKNYGLIPKIHADEIESYGGAELAAKIGAISAEHLLKASEDGIQDMAKSGTIACLLPATALYLREEAAAGRRMIDEGVAVAISTDCNPGSSPTTSMPLVMNLACISMRLTPAEALTAATYNAACAINRQEKVGSLEVGKQADVVLWNVENYQELQYLFGVNHVKSVWKKGVQVVK</sequence>
<organism evidence="10 11">
    <name type="scientific">Peribacillus butanolivorans</name>
    <dbReference type="NCBI Taxonomy" id="421767"/>
    <lineage>
        <taxon>Bacteria</taxon>
        <taxon>Bacillati</taxon>
        <taxon>Bacillota</taxon>
        <taxon>Bacilli</taxon>
        <taxon>Bacillales</taxon>
        <taxon>Bacillaceae</taxon>
        <taxon>Peribacillus</taxon>
    </lineage>
</organism>
<dbReference type="GO" id="GO:0005506">
    <property type="term" value="F:iron ion binding"/>
    <property type="evidence" value="ECO:0007669"/>
    <property type="project" value="UniProtKB-UniRule"/>
</dbReference>